<reference evidence="1" key="2">
    <citation type="journal article" date="2014" name="ISME J.">
        <title>Microbial stratification in low pH oxic and suboxic macroscopic growths along an acid mine drainage.</title>
        <authorList>
            <person name="Mendez-Garcia C."/>
            <person name="Mesa V."/>
            <person name="Sprenger R.R."/>
            <person name="Richter M."/>
            <person name="Diez M.S."/>
            <person name="Solano J."/>
            <person name="Bargiela R."/>
            <person name="Golyshina O.V."/>
            <person name="Manteca A."/>
            <person name="Ramos J.L."/>
            <person name="Gallego J.R."/>
            <person name="Llorente I."/>
            <person name="Martins Dos Santos V.A."/>
            <person name="Jensen O.N."/>
            <person name="Pelaez A.I."/>
            <person name="Sanchez J."/>
            <person name="Ferrer M."/>
        </authorList>
    </citation>
    <scope>NUCLEOTIDE SEQUENCE</scope>
</reference>
<sequence length="68" mass="7201">MKKALDAGRPCYSDIEGLNMPGVLPAPDDWRTTPEGSFIVYDEAQKRPSSPVRVGPACLSIPATAGAQ</sequence>
<gene>
    <name evidence="1" type="ORF">B1A_17697</name>
</gene>
<dbReference type="InterPro" id="IPR027417">
    <property type="entry name" value="P-loop_NTPase"/>
</dbReference>
<reference evidence="1" key="1">
    <citation type="submission" date="2013-08" db="EMBL/GenBank/DDBJ databases">
        <authorList>
            <person name="Mendez C."/>
            <person name="Richter M."/>
            <person name="Ferrer M."/>
            <person name="Sanchez J."/>
        </authorList>
    </citation>
    <scope>NUCLEOTIDE SEQUENCE</scope>
</reference>
<evidence type="ECO:0000313" key="1">
    <source>
        <dbReference type="EMBL" id="EQD37260.1"/>
    </source>
</evidence>
<accession>T1A5X0</accession>
<comment type="caution">
    <text evidence="1">The sequence shown here is derived from an EMBL/GenBank/DDBJ whole genome shotgun (WGS) entry which is preliminary data.</text>
</comment>
<dbReference type="AlphaFoldDB" id="T1A5X0"/>
<dbReference type="EMBL" id="AUZX01013024">
    <property type="protein sequence ID" value="EQD37260.1"/>
    <property type="molecule type" value="Genomic_DNA"/>
</dbReference>
<name>T1A5X0_9ZZZZ</name>
<feature type="non-terminal residue" evidence="1">
    <location>
        <position position="68"/>
    </location>
</feature>
<organism evidence="1">
    <name type="scientific">mine drainage metagenome</name>
    <dbReference type="NCBI Taxonomy" id="410659"/>
    <lineage>
        <taxon>unclassified sequences</taxon>
        <taxon>metagenomes</taxon>
        <taxon>ecological metagenomes</taxon>
    </lineage>
</organism>
<proteinExistence type="predicted"/>
<protein>
    <submittedName>
        <fullName evidence="1">Zonular occludens toxin</fullName>
    </submittedName>
</protein>
<dbReference type="Gene3D" id="3.40.50.300">
    <property type="entry name" value="P-loop containing nucleotide triphosphate hydrolases"/>
    <property type="match status" value="1"/>
</dbReference>